<evidence type="ECO:0000313" key="2">
    <source>
        <dbReference type="Proteomes" id="UP000003656"/>
    </source>
</evidence>
<protein>
    <submittedName>
        <fullName evidence="1">Uncharacterized protein</fullName>
    </submittedName>
</protein>
<dbReference type="STRING" id="561180.BIFGAL_04002"/>
<organism evidence="1 2">
    <name type="scientific">Bifidobacterium gallicum DSM 20093 = LMG 11596</name>
    <dbReference type="NCBI Taxonomy" id="561180"/>
    <lineage>
        <taxon>Bacteria</taxon>
        <taxon>Bacillati</taxon>
        <taxon>Actinomycetota</taxon>
        <taxon>Actinomycetes</taxon>
        <taxon>Bifidobacteriales</taxon>
        <taxon>Bifidobacteriaceae</taxon>
        <taxon>Bifidobacterium</taxon>
    </lineage>
</organism>
<accession>D1NVV8</accession>
<proteinExistence type="predicted"/>
<gene>
    <name evidence="1" type="ORF">BIFGAL_04002</name>
</gene>
<reference evidence="1 2" key="1">
    <citation type="submission" date="2009-11" db="EMBL/GenBank/DDBJ databases">
        <authorList>
            <person name="Weinstock G."/>
            <person name="Sodergren E."/>
            <person name="Clifton S."/>
            <person name="Fulton L."/>
            <person name="Fulton B."/>
            <person name="Courtney L."/>
            <person name="Fronick C."/>
            <person name="Harrison M."/>
            <person name="Strong C."/>
            <person name="Farmer C."/>
            <person name="Delahaunty K."/>
            <person name="Markovic C."/>
            <person name="Hall O."/>
            <person name="Minx P."/>
            <person name="Tomlinson C."/>
            <person name="Mitreva M."/>
            <person name="Nelson J."/>
            <person name="Hou S."/>
            <person name="Wollam A."/>
            <person name="Pepin K.H."/>
            <person name="Johnson M."/>
            <person name="Bhonagiri V."/>
            <person name="Nash W.E."/>
            <person name="Warren W."/>
            <person name="Chinwalla A."/>
            <person name="Mardis E.R."/>
            <person name="Wilson R.K."/>
        </authorList>
    </citation>
    <scope>NUCLEOTIDE SEQUENCE [LARGE SCALE GENOMIC DNA]</scope>
    <source>
        <strain evidence="1 2">DSM 20093</strain>
    </source>
</reference>
<dbReference type="Proteomes" id="UP000003656">
    <property type="component" value="Unassembled WGS sequence"/>
</dbReference>
<comment type="caution">
    <text evidence="1">The sequence shown here is derived from an EMBL/GenBank/DDBJ whole genome shotgun (WGS) entry which is preliminary data.</text>
</comment>
<dbReference type="EMBL" id="ABXB03000004">
    <property type="protein sequence ID" value="EFA22244.1"/>
    <property type="molecule type" value="Genomic_DNA"/>
</dbReference>
<name>D1NVV8_9BIFI</name>
<sequence length="40" mass="4082">MRFWGGKCSFSDHAGQEGCGFGVGSVVFLTGLVRGEAACG</sequence>
<dbReference type="AlphaFoldDB" id="D1NVV8"/>
<evidence type="ECO:0000313" key="1">
    <source>
        <dbReference type="EMBL" id="EFA22244.1"/>
    </source>
</evidence>